<dbReference type="GO" id="GO:0008967">
    <property type="term" value="F:phosphoglycolate phosphatase activity"/>
    <property type="evidence" value="ECO:0007669"/>
    <property type="project" value="UniProtKB-UniRule"/>
</dbReference>
<dbReference type="GO" id="GO:0005829">
    <property type="term" value="C:cytosol"/>
    <property type="evidence" value="ECO:0007669"/>
    <property type="project" value="TreeGrafter"/>
</dbReference>
<dbReference type="InterPro" id="IPR006379">
    <property type="entry name" value="HAD-SF_hydro_IIB"/>
</dbReference>
<organism evidence="7 8">
    <name type="scientific">Halapricum salinum</name>
    <dbReference type="NCBI Taxonomy" id="1457250"/>
    <lineage>
        <taxon>Archaea</taxon>
        <taxon>Methanobacteriati</taxon>
        <taxon>Methanobacteriota</taxon>
        <taxon>Stenosarchaea group</taxon>
        <taxon>Halobacteria</taxon>
        <taxon>Halobacteriales</taxon>
        <taxon>Haloarculaceae</taxon>
        <taxon>Halapricum</taxon>
    </lineage>
</organism>
<dbReference type="RefSeq" id="WP_049993746.1">
    <property type="nucleotide sequence ID" value="NZ_CP031310.1"/>
</dbReference>
<gene>
    <name evidence="7" type="ORF">DV733_03195</name>
</gene>
<dbReference type="InterPro" id="IPR023214">
    <property type="entry name" value="HAD_sf"/>
</dbReference>
<feature type="binding site" evidence="5">
    <location>
        <position position="154"/>
    </location>
    <ligand>
        <name>substrate</name>
    </ligand>
</feature>
<comment type="catalytic activity">
    <reaction evidence="5">
        <text>2-phosphoglycolate + H2O = glycolate + phosphate</text>
        <dbReference type="Rhea" id="RHEA:14369"/>
        <dbReference type="ChEBI" id="CHEBI:15377"/>
        <dbReference type="ChEBI" id="CHEBI:29805"/>
        <dbReference type="ChEBI" id="CHEBI:43474"/>
        <dbReference type="ChEBI" id="CHEBI:58033"/>
        <dbReference type="EC" id="3.1.3.18"/>
    </reaction>
</comment>
<dbReference type="OrthoDB" id="120822at2157"/>
<keyword evidence="2 5" id="KW-0378">Hydrolase</keyword>
<keyword evidence="4 5" id="KW-0119">Carbohydrate metabolism</keyword>
<comment type="cofactor">
    <cofactor evidence="5">
        <name>Mg(2+)</name>
        <dbReference type="ChEBI" id="CHEBI:18420"/>
    </cofactor>
</comment>
<feature type="binding site" evidence="5">
    <location>
        <position position="181"/>
    </location>
    <ligand>
        <name>Mg(2+)</name>
        <dbReference type="ChEBI" id="CHEBI:18420"/>
    </ligand>
</feature>
<feature type="binding site" evidence="5">
    <location>
        <position position="177"/>
    </location>
    <ligand>
        <name>Mg(2+)</name>
        <dbReference type="ChEBI" id="CHEBI:18420"/>
    </ligand>
</feature>
<feature type="binding site" evidence="5">
    <location>
        <position position="10"/>
    </location>
    <ligand>
        <name>Mg(2+)</name>
        <dbReference type="ChEBI" id="CHEBI:18420"/>
    </ligand>
</feature>
<dbReference type="EC" id="3.1.3.18" evidence="5 6"/>
<dbReference type="GO" id="GO:0000287">
    <property type="term" value="F:magnesium ion binding"/>
    <property type="evidence" value="ECO:0007669"/>
    <property type="project" value="InterPro"/>
</dbReference>
<name>A0A4D6H9W4_9EURY</name>
<dbReference type="GeneID" id="39846838"/>
<evidence type="ECO:0000256" key="2">
    <source>
        <dbReference type="ARBA" id="ARBA00022801"/>
    </source>
</evidence>
<proteinExistence type="inferred from homology"/>
<keyword evidence="3 5" id="KW-0460">Magnesium</keyword>
<dbReference type="Proteomes" id="UP000296706">
    <property type="component" value="Chromosome"/>
</dbReference>
<dbReference type="NCBIfam" id="TIGR01482">
    <property type="entry name" value="SPP-subfamily"/>
    <property type="match status" value="1"/>
</dbReference>
<dbReference type="EMBL" id="CP031310">
    <property type="protein sequence ID" value="QCC50301.1"/>
    <property type="molecule type" value="Genomic_DNA"/>
</dbReference>
<evidence type="ECO:0000256" key="5">
    <source>
        <dbReference type="HAMAP-Rule" id="MF_01419"/>
    </source>
</evidence>
<evidence type="ECO:0000313" key="8">
    <source>
        <dbReference type="Proteomes" id="UP000296706"/>
    </source>
</evidence>
<dbReference type="SUPFAM" id="SSF56784">
    <property type="entry name" value="HAD-like"/>
    <property type="match status" value="1"/>
</dbReference>
<dbReference type="Gene3D" id="3.40.50.1000">
    <property type="entry name" value="HAD superfamily/HAD-like"/>
    <property type="match status" value="1"/>
</dbReference>
<reference evidence="7 8" key="1">
    <citation type="journal article" date="2019" name="Nat. Commun.">
        <title>A new type of DNA phosphorothioation-based antiviral system in archaea.</title>
        <authorList>
            <person name="Xiong L."/>
            <person name="Liu S."/>
            <person name="Chen S."/>
            <person name="Xiao Y."/>
            <person name="Zhu B."/>
            <person name="Gao Y."/>
            <person name="Zhang Y."/>
            <person name="Chen B."/>
            <person name="Luo J."/>
            <person name="Deng Z."/>
            <person name="Chen X."/>
            <person name="Wang L."/>
            <person name="Chen S."/>
        </authorList>
    </citation>
    <scope>NUCLEOTIDE SEQUENCE [LARGE SCALE GENOMIC DNA]</scope>
    <source>
        <strain evidence="7 8">CBA1105</strain>
    </source>
</reference>
<evidence type="ECO:0000256" key="3">
    <source>
        <dbReference type="ARBA" id="ARBA00022842"/>
    </source>
</evidence>
<dbReference type="PANTHER" id="PTHR10000">
    <property type="entry name" value="PHOSPHOSERINE PHOSPHATASE"/>
    <property type="match status" value="1"/>
</dbReference>
<dbReference type="Gene3D" id="3.90.1070.10">
    <property type="match status" value="1"/>
</dbReference>
<keyword evidence="1 5" id="KW-0479">Metal-binding</keyword>
<keyword evidence="8" id="KW-1185">Reference proteome</keyword>
<evidence type="ECO:0000256" key="4">
    <source>
        <dbReference type="ARBA" id="ARBA00023277"/>
    </source>
</evidence>
<dbReference type="HAMAP" id="MF_01419">
    <property type="entry name" value="GPH_hydrolase_arch"/>
    <property type="match status" value="1"/>
</dbReference>
<dbReference type="InterPro" id="IPR036412">
    <property type="entry name" value="HAD-like_sf"/>
</dbReference>
<dbReference type="InterPro" id="IPR006382">
    <property type="entry name" value="PGPase"/>
</dbReference>
<feature type="active site" description="Nucleophile" evidence="5">
    <location>
        <position position="10"/>
    </location>
</feature>
<dbReference type="STRING" id="1457250.GCA_000755225_02936"/>
<comment type="similarity">
    <text evidence="5">Belongs to the archaeal SPP-like hydrolase family.</text>
</comment>
<evidence type="ECO:0000313" key="7">
    <source>
        <dbReference type="EMBL" id="QCC50301.1"/>
    </source>
</evidence>
<protein>
    <recommendedName>
        <fullName evidence="5 6">Phosphoglycolate phosphatase</fullName>
        <shortName evidence="5">PGP</shortName>
        <shortName evidence="5">PGPase</shortName>
        <ecNumber evidence="5 6">3.1.3.18</ecNumber>
    </recommendedName>
</protein>
<evidence type="ECO:0000256" key="1">
    <source>
        <dbReference type="ARBA" id="ARBA00022723"/>
    </source>
</evidence>
<accession>A0A4D6H9W4</accession>
<dbReference type="KEGG" id="hsn:DV733_03195"/>
<comment type="function">
    <text evidence="5">Catalyzes the dephosphorylation of 2-phosphoglycolate.</text>
</comment>
<dbReference type="NCBIfam" id="TIGR01487">
    <property type="entry name" value="Pglycolate_arch"/>
    <property type="match status" value="1"/>
</dbReference>
<sequence>MTDTPPLAVDVDGTLTDGQQAVDPRVLPVLRNWDAPVVVATGKSLPYPVALCQFAGIPTRVIAENGGVTAIADTDAIVYDGDREAAQAVLDEYVAAGHSPGWRETDFVNRWRETEVAVAREQPLEPLEDIAADHGLEVVDTGYAYHVKDPEMSKGNALRTAASELGFDPADFLAVGDSANDVSTFAIAGEAIAVRNADDAALAAADRVTDASYADGFLEAVEEYRE</sequence>
<evidence type="ECO:0000256" key="6">
    <source>
        <dbReference type="NCBIfam" id="TIGR01487"/>
    </source>
</evidence>
<dbReference type="Pfam" id="PF08282">
    <property type="entry name" value="Hydrolase_3"/>
    <property type="match status" value="2"/>
</dbReference>
<dbReference type="PANTHER" id="PTHR10000:SF8">
    <property type="entry name" value="HAD SUPERFAMILY HYDROLASE-LIKE, TYPE 3"/>
    <property type="match status" value="1"/>
</dbReference>
<feature type="binding site" evidence="5">
    <location>
        <position position="12"/>
    </location>
    <ligand>
        <name>Mg(2+)</name>
        <dbReference type="ChEBI" id="CHEBI:18420"/>
    </ligand>
</feature>
<dbReference type="NCBIfam" id="TIGR01484">
    <property type="entry name" value="HAD-SF-IIB"/>
    <property type="match status" value="1"/>
</dbReference>
<dbReference type="AlphaFoldDB" id="A0A4D6H9W4"/>